<dbReference type="InterPro" id="IPR007267">
    <property type="entry name" value="GtrA_DPMS_TM"/>
</dbReference>
<proteinExistence type="inferred from homology"/>
<reference evidence="8 9" key="1">
    <citation type="submission" date="2020-03" db="EMBL/GenBank/DDBJ databases">
        <authorList>
            <person name="Lai Q."/>
        </authorList>
    </citation>
    <scope>NUCLEOTIDE SEQUENCE [LARGE SCALE GENOMIC DNA]</scope>
    <source>
        <strain evidence="8 9">CCUG 25036</strain>
    </source>
</reference>
<dbReference type="PANTHER" id="PTHR38459:SF1">
    <property type="entry name" value="PROPHAGE BACTOPRENOL-LINKED GLUCOSE TRANSLOCASE HOMOLOG"/>
    <property type="match status" value="1"/>
</dbReference>
<keyword evidence="3 6" id="KW-0812">Transmembrane</keyword>
<keyword evidence="5 6" id="KW-0472">Membrane</keyword>
<evidence type="ECO:0000256" key="5">
    <source>
        <dbReference type="ARBA" id="ARBA00023136"/>
    </source>
</evidence>
<keyword evidence="9" id="KW-1185">Reference proteome</keyword>
<dbReference type="GO" id="GO:0005886">
    <property type="term" value="C:plasma membrane"/>
    <property type="evidence" value="ECO:0007669"/>
    <property type="project" value="TreeGrafter"/>
</dbReference>
<evidence type="ECO:0000313" key="8">
    <source>
        <dbReference type="EMBL" id="NII05939.1"/>
    </source>
</evidence>
<protein>
    <submittedName>
        <fullName evidence="8">GtrA family protein</fullName>
    </submittedName>
</protein>
<feature type="domain" description="GtrA/DPMS transmembrane" evidence="7">
    <location>
        <begin position="11"/>
        <end position="130"/>
    </location>
</feature>
<keyword evidence="4 6" id="KW-1133">Transmembrane helix</keyword>
<comment type="similarity">
    <text evidence="2">Belongs to the GtrA family.</text>
</comment>
<comment type="caution">
    <text evidence="8">The sequence shown here is derived from an EMBL/GenBank/DDBJ whole genome shotgun (WGS) entry which is preliminary data.</text>
</comment>
<evidence type="ECO:0000256" key="3">
    <source>
        <dbReference type="ARBA" id="ARBA00022692"/>
    </source>
</evidence>
<evidence type="ECO:0000256" key="6">
    <source>
        <dbReference type="SAM" id="Phobius"/>
    </source>
</evidence>
<dbReference type="EMBL" id="JAARLZ010000003">
    <property type="protein sequence ID" value="NII05939.1"/>
    <property type="molecule type" value="Genomic_DNA"/>
</dbReference>
<dbReference type="GO" id="GO:0000271">
    <property type="term" value="P:polysaccharide biosynthetic process"/>
    <property type="evidence" value="ECO:0007669"/>
    <property type="project" value="InterPro"/>
</dbReference>
<accession>A0A7X5U8T8</accession>
<evidence type="ECO:0000256" key="1">
    <source>
        <dbReference type="ARBA" id="ARBA00004141"/>
    </source>
</evidence>
<dbReference type="RefSeq" id="WP_166947050.1">
    <property type="nucleotide sequence ID" value="NZ_CP077072.1"/>
</dbReference>
<gene>
    <name evidence="8" type="ORF">HBF25_05970</name>
</gene>
<evidence type="ECO:0000256" key="2">
    <source>
        <dbReference type="ARBA" id="ARBA00009399"/>
    </source>
</evidence>
<comment type="subcellular location">
    <subcellularLocation>
        <location evidence="1">Membrane</location>
        <topology evidence="1">Multi-pass membrane protein</topology>
    </subcellularLocation>
</comment>
<feature type="transmembrane region" description="Helical" evidence="6">
    <location>
        <begin position="105"/>
        <end position="129"/>
    </location>
</feature>
<organism evidence="8 9">
    <name type="scientific">Luteibacter anthropi</name>
    <dbReference type="NCBI Taxonomy" id="564369"/>
    <lineage>
        <taxon>Bacteria</taxon>
        <taxon>Pseudomonadati</taxon>
        <taxon>Pseudomonadota</taxon>
        <taxon>Gammaproteobacteria</taxon>
        <taxon>Lysobacterales</taxon>
        <taxon>Rhodanobacteraceae</taxon>
        <taxon>Luteibacter</taxon>
    </lineage>
</organism>
<evidence type="ECO:0000313" key="9">
    <source>
        <dbReference type="Proteomes" id="UP000490980"/>
    </source>
</evidence>
<evidence type="ECO:0000256" key="4">
    <source>
        <dbReference type="ARBA" id="ARBA00022989"/>
    </source>
</evidence>
<dbReference type="Pfam" id="PF04138">
    <property type="entry name" value="GtrA_DPMS_TM"/>
    <property type="match status" value="1"/>
</dbReference>
<feature type="transmembrane region" description="Helical" evidence="6">
    <location>
        <begin position="36"/>
        <end position="56"/>
    </location>
</feature>
<name>A0A7X5U8T8_9GAMM</name>
<evidence type="ECO:0000259" key="7">
    <source>
        <dbReference type="Pfam" id="PF04138"/>
    </source>
</evidence>
<dbReference type="PANTHER" id="PTHR38459">
    <property type="entry name" value="PROPHAGE BACTOPRENOL-LINKED GLUCOSE TRANSLOCASE HOMOLOG"/>
    <property type="match status" value="1"/>
</dbReference>
<dbReference type="Proteomes" id="UP000490980">
    <property type="component" value="Unassembled WGS sequence"/>
</dbReference>
<dbReference type="AlphaFoldDB" id="A0A7X5U8T8"/>
<feature type="transmembrane region" description="Helical" evidence="6">
    <location>
        <begin position="77"/>
        <end position="99"/>
    </location>
</feature>
<dbReference type="InterPro" id="IPR051401">
    <property type="entry name" value="GtrA_CellWall_Glycosyl"/>
</dbReference>
<sequence>MTALRRELALFAVGGVLGFAIDGGIAQSLVRLADWNVYSARVVSFLAAATFTWWWSRHQTFADRESGRDQRSEWLHWMGLMLVGAAINNGTYVLAIYLFPVLHAWPIVAVAAGSVAGAAANFVLARALLFNAPKTEV</sequence>